<dbReference type="EMBL" id="CP092624">
    <property type="protein sequence ID" value="UMM33739.1"/>
    <property type="molecule type" value="Genomic_DNA"/>
</dbReference>
<sequence>MGKRRRCTQGDRRQGVRMVRRWIGAMRERKERPEADGKWLRMSKREVHSPRKRQRLFKCATIRSGAVSKRKRHK</sequence>
<accession>A0AAE9F382</accession>
<gene>
    <name evidence="1" type="ORF">L5515_007103</name>
</gene>
<dbReference type="AlphaFoldDB" id="A0AAE9F382"/>
<organism evidence="1 2">
    <name type="scientific">Caenorhabditis briggsae</name>
    <dbReference type="NCBI Taxonomy" id="6238"/>
    <lineage>
        <taxon>Eukaryota</taxon>
        <taxon>Metazoa</taxon>
        <taxon>Ecdysozoa</taxon>
        <taxon>Nematoda</taxon>
        <taxon>Chromadorea</taxon>
        <taxon>Rhabditida</taxon>
        <taxon>Rhabditina</taxon>
        <taxon>Rhabditomorpha</taxon>
        <taxon>Rhabditoidea</taxon>
        <taxon>Rhabditidae</taxon>
        <taxon>Peloderinae</taxon>
        <taxon>Caenorhabditis</taxon>
    </lineage>
</organism>
<evidence type="ECO:0000313" key="2">
    <source>
        <dbReference type="Proteomes" id="UP000829354"/>
    </source>
</evidence>
<keyword evidence="2" id="KW-1185">Reference proteome</keyword>
<reference evidence="1 2" key="1">
    <citation type="submission" date="2022-04" db="EMBL/GenBank/DDBJ databases">
        <title>Chromosome-level reference genomes for two strains of Caenorhabditis briggsae: an improved platform for comparative genomics.</title>
        <authorList>
            <person name="Stevens L."/>
            <person name="Andersen E."/>
        </authorList>
    </citation>
    <scope>NUCLEOTIDE SEQUENCE [LARGE SCALE GENOMIC DNA]</scope>
    <source>
        <strain evidence="1">VX34</strain>
        <tissue evidence="1">Whole-organism</tissue>
    </source>
</reference>
<evidence type="ECO:0000313" key="1">
    <source>
        <dbReference type="EMBL" id="UMM33739.1"/>
    </source>
</evidence>
<proteinExistence type="predicted"/>
<name>A0AAE9F382_CAEBR</name>
<protein>
    <submittedName>
        <fullName evidence="1">Uncharacterized protein</fullName>
    </submittedName>
</protein>
<dbReference type="Proteomes" id="UP000829354">
    <property type="component" value="Chromosome V"/>
</dbReference>